<proteinExistence type="inferred from homology"/>
<dbReference type="Proteomes" id="UP000318720">
    <property type="component" value="Unassembled WGS sequence"/>
</dbReference>
<organism evidence="8 9">
    <name type="scientific">Streptomyces ipomoeae</name>
    <dbReference type="NCBI Taxonomy" id="103232"/>
    <lineage>
        <taxon>Bacteria</taxon>
        <taxon>Bacillati</taxon>
        <taxon>Actinomycetota</taxon>
        <taxon>Actinomycetes</taxon>
        <taxon>Kitasatosporales</taxon>
        <taxon>Streptomycetaceae</taxon>
        <taxon>Streptomyces</taxon>
    </lineage>
</organism>
<dbReference type="GO" id="GO:0006355">
    <property type="term" value="P:regulation of DNA-templated transcription"/>
    <property type="evidence" value="ECO:0007669"/>
    <property type="project" value="InterPro"/>
</dbReference>
<dbReference type="InterPro" id="IPR002182">
    <property type="entry name" value="NB-ARC"/>
</dbReference>
<dbReference type="InterPro" id="IPR036388">
    <property type="entry name" value="WH-like_DNA-bd_sf"/>
</dbReference>
<dbReference type="Pfam" id="PF00931">
    <property type="entry name" value="NB-ARC"/>
    <property type="match status" value="1"/>
</dbReference>
<sequence>MSPTLTMWLPECRKTVALPGFSSRSERRNTVPPLIQVRLLGPFELTCNGKSAVRLSAPKLRRVLMLLALNAGRVVSTAQFLSELWEDRPPRSARTTLQTYIYQLRKLMARVTDASGARVSLETTAAGYLLRLPPECVDAHRFTALVAEGRAHIAASETLLGVQTLDKALALWGATSMAETDLGSVLQTEAVRLEELRRTAVAERIEAELSLGLHHQAVGELLGLVASNPTDEGLQAKLMLALYRSGRRSEALTAYRRARSALATELGLEPCTELQQLHSRILAGDPSLDLPEDTTAVRSAATSIPAPSQLPPDVRLVGRKPQLEALCQALADGPGVGRPVVVVTGAPASGKSALCVRTAHQVRADYPDGQLWAEMTTPAGRPVPPGEILGDFLRAVGLPPNHIPEDVDERARMFRSWAADRRVLVVLDDVVDVDQLIPLLPGGSRSATLLTCRRRLSDPRITAVVPASRLSHTEAWDLLADTLGPDRLAYEADAVIKVIQLCQGLPGALRTVARQLEMRPHWSVARILDRSTLPALLPSFRRTYRLLTPPVRSAFRALAAVDSVITAEEAGTVLGVATPAAEALLEEFVEVQLAHVCRGPESSGIGYEFGWRYTKAELDFACDAAERDTPEPVGVGAGARVEPAAFAAGLTHGLPAGVVPSTTFPRRAVPSTRL</sequence>
<dbReference type="Pfam" id="PF03704">
    <property type="entry name" value="BTAD"/>
    <property type="match status" value="1"/>
</dbReference>
<evidence type="ECO:0000256" key="6">
    <source>
        <dbReference type="PROSITE-ProRule" id="PRU01091"/>
    </source>
</evidence>
<protein>
    <recommendedName>
        <fullName evidence="7">OmpR/PhoB-type domain-containing protein</fullName>
    </recommendedName>
</protein>
<dbReference type="AlphaFoldDB" id="A0AAE8W4E3"/>
<dbReference type="InterPro" id="IPR027417">
    <property type="entry name" value="P-loop_NTPase"/>
</dbReference>
<dbReference type="EMBL" id="SPAZ01000092">
    <property type="protein sequence ID" value="TQE36379.1"/>
    <property type="molecule type" value="Genomic_DNA"/>
</dbReference>
<evidence type="ECO:0000256" key="3">
    <source>
        <dbReference type="ARBA" id="ARBA00023015"/>
    </source>
</evidence>
<gene>
    <name evidence="8" type="ORF">Sipo8835_10405</name>
</gene>
<dbReference type="SUPFAM" id="SSF46894">
    <property type="entry name" value="C-terminal effector domain of the bipartite response regulators"/>
    <property type="match status" value="1"/>
</dbReference>
<comment type="caution">
    <text evidence="8">The sequence shown here is derived from an EMBL/GenBank/DDBJ whole genome shotgun (WGS) entry which is preliminary data.</text>
</comment>
<evidence type="ECO:0000256" key="5">
    <source>
        <dbReference type="ARBA" id="ARBA00023163"/>
    </source>
</evidence>
<comment type="similarity">
    <text evidence="1">Belongs to the AfsR/DnrI/RedD regulatory family.</text>
</comment>
<evidence type="ECO:0000256" key="1">
    <source>
        <dbReference type="ARBA" id="ARBA00005820"/>
    </source>
</evidence>
<dbReference type="Gene3D" id="3.40.50.300">
    <property type="entry name" value="P-loop containing nucleotide triphosphate hydrolases"/>
    <property type="match status" value="1"/>
</dbReference>
<evidence type="ECO:0000256" key="4">
    <source>
        <dbReference type="ARBA" id="ARBA00023125"/>
    </source>
</evidence>
<feature type="domain" description="OmpR/PhoB-type" evidence="7">
    <location>
        <begin position="26"/>
        <end position="132"/>
    </location>
</feature>
<dbReference type="PROSITE" id="PS51755">
    <property type="entry name" value="OMPR_PHOB"/>
    <property type="match status" value="1"/>
</dbReference>
<keyword evidence="5" id="KW-0804">Transcription</keyword>
<dbReference type="InterPro" id="IPR001867">
    <property type="entry name" value="OmpR/PhoB-type_DNA-bd"/>
</dbReference>
<evidence type="ECO:0000256" key="2">
    <source>
        <dbReference type="ARBA" id="ARBA00023012"/>
    </source>
</evidence>
<dbReference type="InterPro" id="IPR051677">
    <property type="entry name" value="AfsR-DnrI-RedD_regulator"/>
</dbReference>
<dbReference type="InterPro" id="IPR005158">
    <property type="entry name" value="BTAD"/>
</dbReference>
<name>A0AAE8W4E3_9ACTN</name>
<keyword evidence="4 6" id="KW-0238">DNA-binding</keyword>
<dbReference type="GO" id="GO:0043531">
    <property type="term" value="F:ADP binding"/>
    <property type="evidence" value="ECO:0007669"/>
    <property type="project" value="InterPro"/>
</dbReference>
<dbReference type="CDD" id="cd15831">
    <property type="entry name" value="BTAD"/>
    <property type="match status" value="1"/>
</dbReference>
<dbReference type="Gene3D" id="1.25.40.10">
    <property type="entry name" value="Tetratricopeptide repeat domain"/>
    <property type="match status" value="1"/>
</dbReference>
<accession>A0AAE8W4E3</accession>
<evidence type="ECO:0000313" key="8">
    <source>
        <dbReference type="EMBL" id="TQE36379.1"/>
    </source>
</evidence>
<dbReference type="Pfam" id="PF00486">
    <property type="entry name" value="Trans_reg_C"/>
    <property type="match status" value="1"/>
</dbReference>
<dbReference type="InterPro" id="IPR011990">
    <property type="entry name" value="TPR-like_helical_dom_sf"/>
</dbReference>
<dbReference type="SMART" id="SM01043">
    <property type="entry name" value="BTAD"/>
    <property type="match status" value="1"/>
</dbReference>
<evidence type="ECO:0000259" key="7">
    <source>
        <dbReference type="PROSITE" id="PS51755"/>
    </source>
</evidence>
<dbReference type="SUPFAM" id="SSF52540">
    <property type="entry name" value="P-loop containing nucleoside triphosphate hydrolases"/>
    <property type="match status" value="1"/>
</dbReference>
<keyword evidence="3" id="KW-0805">Transcription regulation</keyword>
<dbReference type="InterPro" id="IPR016032">
    <property type="entry name" value="Sig_transdc_resp-reg_C-effctor"/>
</dbReference>
<keyword evidence="2" id="KW-0902">Two-component regulatory system</keyword>
<evidence type="ECO:0000313" key="9">
    <source>
        <dbReference type="Proteomes" id="UP000318720"/>
    </source>
</evidence>
<dbReference type="PANTHER" id="PTHR35807:SF1">
    <property type="entry name" value="TRANSCRIPTIONAL REGULATOR REDD"/>
    <property type="match status" value="1"/>
</dbReference>
<reference evidence="8 9" key="1">
    <citation type="submission" date="2019-03" db="EMBL/GenBank/DDBJ databases">
        <title>Comparative genomic analyses of the sweetpotato soil rot pathogen, Streptomyces ipomoeae.</title>
        <authorList>
            <person name="Ruschel Soares N."/>
            <person name="Badger J.H."/>
            <person name="Huguet-Tapia J.C."/>
            <person name="Clark C.A."/>
            <person name="Pettis G.S."/>
        </authorList>
    </citation>
    <scope>NUCLEOTIDE SEQUENCE [LARGE SCALE GENOMIC DNA]</scope>
    <source>
        <strain evidence="8 9">88-35</strain>
    </source>
</reference>
<dbReference type="Gene3D" id="1.10.10.10">
    <property type="entry name" value="Winged helix-like DNA-binding domain superfamily/Winged helix DNA-binding domain"/>
    <property type="match status" value="1"/>
</dbReference>
<feature type="DNA-binding region" description="OmpR/PhoB-type" evidence="6">
    <location>
        <begin position="26"/>
        <end position="132"/>
    </location>
</feature>
<dbReference type="GO" id="GO:0000160">
    <property type="term" value="P:phosphorelay signal transduction system"/>
    <property type="evidence" value="ECO:0007669"/>
    <property type="project" value="UniProtKB-KW"/>
</dbReference>
<dbReference type="SUPFAM" id="SSF48452">
    <property type="entry name" value="TPR-like"/>
    <property type="match status" value="1"/>
</dbReference>
<dbReference type="SMART" id="SM00862">
    <property type="entry name" value="Trans_reg_C"/>
    <property type="match status" value="1"/>
</dbReference>
<dbReference type="PANTHER" id="PTHR35807">
    <property type="entry name" value="TRANSCRIPTIONAL REGULATOR REDD-RELATED"/>
    <property type="match status" value="1"/>
</dbReference>
<dbReference type="GO" id="GO:0003677">
    <property type="term" value="F:DNA binding"/>
    <property type="evidence" value="ECO:0007669"/>
    <property type="project" value="UniProtKB-UniRule"/>
</dbReference>